<evidence type="ECO:0000313" key="9">
    <source>
        <dbReference type="EnsemblPlants" id="ORUFI09G14320.1"/>
    </source>
</evidence>
<keyword evidence="4 7" id="KW-0812">Transmembrane</keyword>
<dbReference type="OMA" id="WMNSERC"/>
<evidence type="ECO:0000313" key="10">
    <source>
        <dbReference type="Proteomes" id="UP000008022"/>
    </source>
</evidence>
<evidence type="ECO:0000256" key="4">
    <source>
        <dbReference type="ARBA" id="ARBA00022692"/>
    </source>
</evidence>
<evidence type="ECO:0000256" key="3">
    <source>
        <dbReference type="ARBA" id="ARBA00022448"/>
    </source>
</evidence>
<dbReference type="STRING" id="4529.A0A0E0QSJ7"/>
<dbReference type="Pfam" id="PF16913">
    <property type="entry name" value="PUNUT"/>
    <property type="match status" value="1"/>
</dbReference>
<feature type="transmembrane region" description="Helical" evidence="7">
    <location>
        <begin position="327"/>
        <end position="348"/>
    </location>
</feature>
<feature type="transmembrane region" description="Helical" evidence="7">
    <location>
        <begin position="249"/>
        <end position="271"/>
    </location>
</feature>
<dbReference type="SUPFAM" id="SSF103481">
    <property type="entry name" value="Multidrug resistance efflux transporter EmrE"/>
    <property type="match status" value="2"/>
</dbReference>
<feature type="region of interest" description="Disordered" evidence="8">
    <location>
        <begin position="1"/>
        <end position="20"/>
    </location>
</feature>
<feature type="transmembrane region" description="Helical" evidence="7">
    <location>
        <begin position="296"/>
        <end position="315"/>
    </location>
</feature>
<feature type="transmembrane region" description="Helical" evidence="7">
    <location>
        <begin position="207"/>
        <end position="228"/>
    </location>
</feature>
<dbReference type="HOGENOM" id="CLU_043459_1_1_1"/>
<keyword evidence="3 7" id="KW-0813">Transport</keyword>
<protein>
    <recommendedName>
        <fullName evidence="7">Probable purine permease</fullName>
    </recommendedName>
</protein>
<feature type="transmembrane region" description="Helical" evidence="7">
    <location>
        <begin position="40"/>
        <end position="59"/>
    </location>
</feature>
<keyword evidence="6 7" id="KW-0472">Membrane</keyword>
<dbReference type="InterPro" id="IPR037185">
    <property type="entry name" value="EmrE-like"/>
</dbReference>
<keyword evidence="10" id="KW-1185">Reference proteome</keyword>
<keyword evidence="5 7" id="KW-1133">Transmembrane helix</keyword>
<evidence type="ECO:0000256" key="7">
    <source>
        <dbReference type="RuleBase" id="RU368015"/>
    </source>
</evidence>
<comment type="similarity">
    <text evidence="2 7">Belongs to the purine permeases (TC 2.A.7.14) family.</text>
</comment>
<sequence>MEVEAATTQRQPCKNAITTKQQQQQQQQQLSTGRLFRSPLLVVNFVLMVVGSACGPLLLRAYFLRGGNRKWLSSLLQTAGWPLLLAPLCFSYSSRRRRREVEDDGAGAGAAATPLFLMTPRLLVASAVVGLMTGVDDLLYAYGLAYLPVSTSSILISTQLAFTAAFALLLVRQRFTAFSVNAVVLLSVGAAMLGMNAGGDRPAGVSRAQYCAGFAMTLAAAALYGLVLPVMELSQAHHAAARGAVTYTLVMEMQLVIGFVATAFSAVGMLVNNDFHLESNQTQAIPGEAHEFGLGQAGYCLLLAGSAAMYQCFFLGTIGAIFYGSALLAGVIMTVLIPVTEVLAVMFFHEPFNGTKGVALALSLWGFVSYFYGEVRAAKAAHRRRHSDEPPKPDHLDP</sequence>
<feature type="transmembrane region" description="Helical" evidence="7">
    <location>
        <begin position="354"/>
        <end position="373"/>
    </location>
</feature>
<dbReference type="Proteomes" id="UP000008022">
    <property type="component" value="Unassembled WGS sequence"/>
</dbReference>
<feature type="transmembrane region" description="Helical" evidence="7">
    <location>
        <begin position="154"/>
        <end position="171"/>
    </location>
</feature>
<proteinExistence type="inferred from homology"/>
<dbReference type="GO" id="GO:0005345">
    <property type="term" value="F:purine nucleobase transmembrane transporter activity"/>
    <property type="evidence" value="ECO:0007669"/>
    <property type="project" value="UniProtKB-UniRule"/>
</dbReference>
<dbReference type="InterPro" id="IPR030182">
    <property type="entry name" value="PUP_plant"/>
</dbReference>
<organism evidence="9 10">
    <name type="scientific">Oryza rufipogon</name>
    <name type="common">Brownbeard rice</name>
    <name type="synonym">Asian wild rice</name>
    <dbReference type="NCBI Taxonomy" id="4529"/>
    <lineage>
        <taxon>Eukaryota</taxon>
        <taxon>Viridiplantae</taxon>
        <taxon>Streptophyta</taxon>
        <taxon>Embryophyta</taxon>
        <taxon>Tracheophyta</taxon>
        <taxon>Spermatophyta</taxon>
        <taxon>Magnoliopsida</taxon>
        <taxon>Liliopsida</taxon>
        <taxon>Poales</taxon>
        <taxon>Poaceae</taxon>
        <taxon>BOP clade</taxon>
        <taxon>Oryzoideae</taxon>
        <taxon>Oryzeae</taxon>
        <taxon>Oryzinae</taxon>
        <taxon>Oryza</taxon>
    </lineage>
</organism>
<dbReference type="AlphaFoldDB" id="A0A0E0QSJ7"/>
<name>A0A0E0QSJ7_ORYRU</name>
<reference evidence="9" key="2">
    <citation type="submission" date="2015-06" db="UniProtKB">
        <authorList>
            <consortium name="EnsemblPlants"/>
        </authorList>
    </citation>
    <scope>IDENTIFICATION</scope>
</reference>
<evidence type="ECO:0000256" key="1">
    <source>
        <dbReference type="ARBA" id="ARBA00004141"/>
    </source>
</evidence>
<dbReference type="PANTHER" id="PTHR31376">
    <property type="entry name" value="OS09G0467300 PROTEIN-RELATED"/>
    <property type="match status" value="1"/>
</dbReference>
<comment type="caution">
    <text evidence="7">Lacks conserved residue(s) required for the propagation of feature annotation.</text>
</comment>
<evidence type="ECO:0000256" key="2">
    <source>
        <dbReference type="ARBA" id="ARBA00006213"/>
    </source>
</evidence>
<evidence type="ECO:0000256" key="8">
    <source>
        <dbReference type="SAM" id="MobiDB-lite"/>
    </source>
</evidence>
<dbReference type="GO" id="GO:0015211">
    <property type="term" value="F:purine nucleoside transmembrane transporter activity"/>
    <property type="evidence" value="ECO:0007669"/>
    <property type="project" value="UniProtKB-UniRule"/>
</dbReference>
<evidence type="ECO:0000256" key="6">
    <source>
        <dbReference type="ARBA" id="ARBA00023136"/>
    </source>
</evidence>
<dbReference type="GO" id="GO:0016020">
    <property type="term" value="C:membrane"/>
    <property type="evidence" value="ECO:0007669"/>
    <property type="project" value="UniProtKB-SubCell"/>
</dbReference>
<comment type="subcellular location">
    <subcellularLocation>
        <location evidence="1 7">Membrane</location>
        <topology evidence="1 7">Multi-pass membrane protein</topology>
    </subcellularLocation>
</comment>
<dbReference type="eggNOG" id="ENOG502QTN9">
    <property type="taxonomic scope" value="Eukaryota"/>
</dbReference>
<dbReference type="EnsemblPlants" id="ORUFI09G14320.1">
    <property type="protein sequence ID" value="ORUFI09G14320.1"/>
    <property type="gene ID" value="ORUFI09G14320"/>
</dbReference>
<dbReference type="PANTHER" id="PTHR31376:SF99">
    <property type="entry name" value="PURINE PERMEASE-RELATED"/>
    <property type="match status" value="1"/>
</dbReference>
<reference evidence="10" key="1">
    <citation type="submission" date="2013-06" db="EMBL/GenBank/DDBJ databases">
        <authorList>
            <person name="Zhao Q."/>
        </authorList>
    </citation>
    <scope>NUCLEOTIDE SEQUENCE</scope>
    <source>
        <strain evidence="10">cv. W1943</strain>
    </source>
</reference>
<feature type="transmembrane region" description="Helical" evidence="7">
    <location>
        <begin position="71"/>
        <end position="90"/>
    </location>
</feature>
<feature type="transmembrane region" description="Helical" evidence="7">
    <location>
        <begin position="178"/>
        <end position="195"/>
    </location>
</feature>
<evidence type="ECO:0000256" key="5">
    <source>
        <dbReference type="ARBA" id="ARBA00022989"/>
    </source>
</evidence>
<dbReference type="Gramene" id="ORUFI09G14320.1">
    <property type="protein sequence ID" value="ORUFI09G14320.1"/>
    <property type="gene ID" value="ORUFI09G14320"/>
</dbReference>
<accession>A0A0E0QSJ7</accession>